<dbReference type="AlphaFoldDB" id="U2QJG0"/>
<keyword evidence="2" id="KW-1185">Reference proteome</keyword>
<dbReference type="HOGENOM" id="CLU_3301172_0_0_9"/>
<evidence type="ECO:0000313" key="2">
    <source>
        <dbReference type="Proteomes" id="UP000016608"/>
    </source>
</evidence>
<feature type="non-terminal residue" evidence="1">
    <location>
        <position position="1"/>
    </location>
</feature>
<dbReference type="EMBL" id="AWVJ01000194">
    <property type="protein sequence ID" value="ERK41438.1"/>
    <property type="molecule type" value="Genomic_DNA"/>
</dbReference>
<sequence>DRKFNVISYQTKKSAYADFCCCPIFCKQENLLNIYDSIR</sequence>
<name>U2QJG0_EUBRA</name>
<dbReference type="Proteomes" id="UP000016608">
    <property type="component" value="Unassembled WGS sequence"/>
</dbReference>
<protein>
    <submittedName>
        <fullName evidence="1">Uncharacterized protein</fullName>
    </submittedName>
</protein>
<accession>U2QJG0</accession>
<gene>
    <name evidence="1" type="ORF">HMPREF0373_03263</name>
</gene>
<organism evidence="1 2">
    <name type="scientific">Eubacterium ramulus ATCC 29099</name>
    <dbReference type="NCBI Taxonomy" id="1256908"/>
    <lineage>
        <taxon>Bacteria</taxon>
        <taxon>Bacillati</taxon>
        <taxon>Bacillota</taxon>
        <taxon>Clostridia</taxon>
        <taxon>Eubacteriales</taxon>
        <taxon>Eubacteriaceae</taxon>
        <taxon>Eubacterium</taxon>
    </lineage>
</organism>
<comment type="caution">
    <text evidence="1">The sequence shown here is derived from an EMBL/GenBank/DDBJ whole genome shotgun (WGS) entry which is preliminary data.</text>
</comment>
<evidence type="ECO:0000313" key="1">
    <source>
        <dbReference type="EMBL" id="ERK41438.1"/>
    </source>
</evidence>
<proteinExistence type="predicted"/>
<reference evidence="1 2" key="1">
    <citation type="submission" date="2013-06" db="EMBL/GenBank/DDBJ databases">
        <authorList>
            <person name="Weinstock G."/>
            <person name="Sodergren E."/>
            <person name="Lobos E.A."/>
            <person name="Fulton L."/>
            <person name="Fulton R."/>
            <person name="Courtney L."/>
            <person name="Fronick C."/>
            <person name="O'Laughlin M."/>
            <person name="Godfrey J."/>
            <person name="Wilson R.M."/>
            <person name="Miner T."/>
            <person name="Farmer C."/>
            <person name="Delehaunty K."/>
            <person name="Cordes M."/>
            <person name="Minx P."/>
            <person name="Tomlinson C."/>
            <person name="Chen J."/>
            <person name="Wollam A."/>
            <person name="Pepin K.H."/>
            <person name="Bhonagiri V."/>
            <person name="Zhang X."/>
            <person name="Warren W."/>
            <person name="Mitreva M."/>
            <person name="Mardis E.R."/>
            <person name="Wilson R.K."/>
        </authorList>
    </citation>
    <scope>NUCLEOTIDE SEQUENCE [LARGE SCALE GENOMIC DNA]</scope>
    <source>
        <strain evidence="1 2">ATCC 29099</strain>
    </source>
</reference>